<dbReference type="EnsemblMetazoa" id="Aqu2.1.06987_001">
    <property type="protein sequence ID" value="Aqu2.1.06987_001"/>
    <property type="gene ID" value="Aqu2.1.06987"/>
</dbReference>
<dbReference type="Gene3D" id="1.10.10.60">
    <property type="entry name" value="Homeodomain-like"/>
    <property type="match status" value="2"/>
</dbReference>
<evidence type="ECO:0000256" key="1">
    <source>
        <dbReference type="ARBA" id="ARBA00004123"/>
    </source>
</evidence>
<dbReference type="PROSITE" id="PS50960">
    <property type="entry name" value="HTH_PSQ"/>
    <property type="match status" value="1"/>
</dbReference>
<feature type="region of interest" description="Disordered" evidence="5">
    <location>
        <begin position="544"/>
        <end position="568"/>
    </location>
</feature>
<evidence type="ECO:0000256" key="3">
    <source>
        <dbReference type="ARBA" id="ARBA00023242"/>
    </source>
</evidence>
<dbReference type="Pfam" id="PF04218">
    <property type="entry name" value="CENP-B_N"/>
    <property type="match status" value="1"/>
</dbReference>
<dbReference type="STRING" id="400682.A0A1X7SXV3"/>
<feature type="region of interest" description="Disordered" evidence="5">
    <location>
        <begin position="1"/>
        <end position="23"/>
    </location>
</feature>
<feature type="compositionally biased region" description="Acidic residues" evidence="5">
    <location>
        <begin position="546"/>
        <end position="563"/>
    </location>
</feature>
<evidence type="ECO:0000259" key="6">
    <source>
        <dbReference type="PROSITE" id="PS50960"/>
    </source>
</evidence>
<dbReference type="PANTHER" id="PTHR19303">
    <property type="entry name" value="TRANSPOSON"/>
    <property type="match status" value="1"/>
</dbReference>
<evidence type="ECO:0000256" key="5">
    <source>
        <dbReference type="SAM" id="MobiDB-lite"/>
    </source>
</evidence>
<dbReference type="SUPFAM" id="SSF46689">
    <property type="entry name" value="Homeodomain-like"/>
    <property type="match status" value="2"/>
</dbReference>
<dbReference type="eggNOG" id="KOG3105">
    <property type="taxonomic scope" value="Eukaryota"/>
</dbReference>
<dbReference type="InterPro" id="IPR009057">
    <property type="entry name" value="Homeodomain-like_sf"/>
</dbReference>
<dbReference type="GO" id="GO:0005634">
    <property type="term" value="C:nucleus"/>
    <property type="evidence" value="ECO:0007669"/>
    <property type="project" value="UniProtKB-SubCell"/>
</dbReference>
<dbReference type="SMART" id="SM00674">
    <property type="entry name" value="CENPB"/>
    <property type="match status" value="1"/>
</dbReference>
<dbReference type="Pfam" id="PF03221">
    <property type="entry name" value="HTH_Tnp_Tc5"/>
    <property type="match status" value="1"/>
</dbReference>
<keyword evidence="3 4" id="KW-0539">Nucleus</keyword>
<dbReference type="InterPro" id="IPR036397">
    <property type="entry name" value="RNaseH_sf"/>
</dbReference>
<dbReference type="InParanoid" id="A0A1X7SXV3"/>
<feature type="domain" description="HTH CENPB-type" evidence="7">
    <location>
        <begin position="91"/>
        <end position="164"/>
    </location>
</feature>
<evidence type="ECO:0000259" key="7">
    <source>
        <dbReference type="PROSITE" id="PS51253"/>
    </source>
</evidence>
<keyword evidence="9" id="KW-1185">Reference proteome</keyword>
<dbReference type="EnsemblMetazoa" id="XM_003391408.2">
    <property type="protein sequence ID" value="XP_003391456.1"/>
    <property type="gene ID" value="LOC100633452"/>
</dbReference>
<dbReference type="OrthoDB" id="125347at2759"/>
<organism evidence="8">
    <name type="scientific">Amphimedon queenslandica</name>
    <name type="common">Sponge</name>
    <dbReference type="NCBI Taxonomy" id="400682"/>
    <lineage>
        <taxon>Eukaryota</taxon>
        <taxon>Metazoa</taxon>
        <taxon>Porifera</taxon>
        <taxon>Demospongiae</taxon>
        <taxon>Heteroscleromorpha</taxon>
        <taxon>Haplosclerida</taxon>
        <taxon>Niphatidae</taxon>
        <taxon>Amphimedon</taxon>
    </lineage>
</organism>
<sequence length="625" mass="70806">MEKKTAGAAAVATERNDPVKSKAVEKKKRKRVVLTIEEKLKILKMIDNGVSYSVIAEKFAIGKSTVGDIKKNKGTILKFKKNIEEMGMSRKTKTMKLSDDVLLDQCVYLWFKQKRMKGEPVSGPLLCEKAVDLSKRIHNETTSFKASDGWLWRFCKRHGIRQLSLQGEKLCSDAEAADSFITSFRELVTKEALSLNQIFNCDETGLNYRLLPETTLAASFEKSAAGRKKSKERITLNLCSNASGTIKLPVHIIGKARRPLCFRKLDMNLLPVLYTSHSNAWMTAAQFTEWFHETFVPHVQENLHKLGEEPRAVLVLDNCSAHAVPEDLVSKNGKIFAQFLPPNVTALIQPMDQGVIQAVKKRYKKKLLRRLIIEDDCGTSVSDFLKGVNLKVVVDLIHESWNEVTKETIRKSWNKILPIITIKSRAEVPIPSTPLLAELYQLATDDESEYEADFCLSSIGNSCGSGLWHGLRVRFHHEPAQDTIPESSDDDVSLQVFTDYFSELGMTIKETEIAQWLESDADHSGLQVLSEEEICDYVTRVMQGEEKDEATDEDNSETDEEDIPCPVTNSDAAHMFERCLMWLEHQEEATVYNTTLLKELQILASKKRMQLLKQTTIKNYFHRGL</sequence>
<protein>
    <recommendedName>
        <fullName evidence="10">HTH CENPB-type domain-containing protein</fullName>
    </recommendedName>
</protein>
<reference evidence="8" key="2">
    <citation type="submission" date="2017-05" db="UniProtKB">
        <authorList>
            <consortium name="EnsemblMetazoa"/>
        </authorList>
    </citation>
    <scope>IDENTIFICATION</scope>
</reference>
<proteinExistence type="predicted"/>
<feature type="DNA-binding region" description="H-T-H motif" evidence="4">
    <location>
        <begin position="52"/>
        <end position="72"/>
    </location>
</feature>
<dbReference type="InterPro" id="IPR050863">
    <property type="entry name" value="CenT-Element_Derived"/>
</dbReference>
<dbReference type="InterPro" id="IPR004875">
    <property type="entry name" value="DDE_SF_endonuclease_dom"/>
</dbReference>
<accession>A0A1X7SXV3</accession>
<dbReference type="InterPro" id="IPR007889">
    <property type="entry name" value="HTH_Psq"/>
</dbReference>
<feature type="compositionally biased region" description="Basic and acidic residues" evidence="5">
    <location>
        <begin position="14"/>
        <end position="23"/>
    </location>
</feature>
<dbReference type="GO" id="GO:0003677">
    <property type="term" value="F:DNA binding"/>
    <property type="evidence" value="ECO:0007669"/>
    <property type="project" value="UniProtKB-UniRule"/>
</dbReference>
<evidence type="ECO:0008006" key="10">
    <source>
        <dbReference type="Google" id="ProtNLM"/>
    </source>
</evidence>
<dbReference type="InterPro" id="IPR006600">
    <property type="entry name" value="HTH_CenpB_DNA-bd_dom"/>
</dbReference>
<feature type="domain" description="HTH psq-type" evidence="6">
    <location>
        <begin position="25"/>
        <end position="76"/>
    </location>
</feature>
<dbReference type="Proteomes" id="UP000007879">
    <property type="component" value="Unassembled WGS sequence"/>
</dbReference>
<evidence type="ECO:0000256" key="2">
    <source>
        <dbReference type="ARBA" id="ARBA00023125"/>
    </source>
</evidence>
<dbReference type="AlphaFoldDB" id="A0A1X7SXV3"/>
<keyword evidence="2 4" id="KW-0238">DNA-binding</keyword>
<name>A0A1X7SXV3_AMPQE</name>
<evidence type="ECO:0000313" key="9">
    <source>
        <dbReference type="Proteomes" id="UP000007879"/>
    </source>
</evidence>
<dbReference type="PROSITE" id="PS51253">
    <property type="entry name" value="HTH_CENPB"/>
    <property type="match status" value="1"/>
</dbReference>
<dbReference type="Gene3D" id="3.30.420.10">
    <property type="entry name" value="Ribonuclease H-like superfamily/Ribonuclease H"/>
    <property type="match status" value="1"/>
</dbReference>
<comment type="subcellular location">
    <subcellularLocation>
        <location evidence="1 4">Nucleus</location>
    </subcellularLocation>
</comment>
<dbReference type="Pfam" id="PF03184">
    <property type="entry name" value="DDE_1"/>
    <property type="match status" value="1"/>
</dbReference>
<gene>
    <name evidence="8" type="primary">100633452</name>
</gene>
<evidence type="ECO:0000313" key="8">
    <source>
        <dbReference type="EnsemblMetazoa" id="Aqu2.1.06987_001"/>
    </source>
</evidence>
<dbReference type="KEGG" id="aqu:100633452"/>
<dbReference type="PANTHER" id="PTHR19303:SF16">
    <property type="entry name" value="JERKY PROTEIN HOMOLOG-LIKE"/>
    <property type="match status" value="1"/>
</dbReference>
<reference evidence="9" key="1">
    <citation type="journal article" date="2010" name="Nature">
        <title>The Amphimedon queenslandica genome and the evolution of animal complexity.</title>
        <authorList>
            <person name="Srivastava M."/>
            <person name="Simakov O."/>
            <person name="Chapman J."/>
            <person name="Fahey B."/>
            <person name="Gauthier M.E."/>
            <person name="Mitros T."/>
            <person name="Richards G.S."/>
            <person name="Conaco C."/>
            <person name="Dacre M."/>
            <person name="Hellsten U."/>
            <person name="Larroux C."/>
            <person name="Putnam N.H."/>
            <person name="Stanke M."/>
            <person name="Adamska M."/>
            <person name="Darling A."/>
            <person name="Degnan S.M."/>
            <person name="Oakley T.H."/>
            <person name="Plachetzki D.C."/>
            <person name="Zhai Y."/>
            <person name="Adamski M."/>
            <person name="Calcino A."/>
            <person name="Cummins S.F."/>
            <person name="Goodstein D.M."/>
            <person name="Harris C."/>
            <person name="Jackson D.J."/>
            <person name="Leys S.P."/>
            <person name="Shu S."/>
            <person name="Woodcroft B.J."/>
            <person name="Vervoort M."/>
            <person name="Kosik K.S."/>
            <person name="Manning G."/>
            <person name="Degnan B.M."/>
            <person name="Rokhsar D.S."/>
        </authorList>
    </citation>
    <scope>NUCLEOTIDE SEQUENCE [LARGE SCALE GENOMIC DNA]</scope>
</reference>
<evidence type="ECO:0000256" key="4">
    <source>
        <dbReference type="PROSITE-ProRule" id="PRU00320"/>
    </source>
</evidence>